<dbReference type="InterPro" id="IPR013321">
    <property type="entry name" value="Arc_rbn_hlx_hlx"/>
</dbReference>
<evidence type="ECO:0000313" key="2">
    <source>
        <dbReference type="Proteomes" id="UP001200537"/>
    </source>
</evidence>
<dbReference type="InterPro" id="IPR007337">
    <property type="entry name" value="RelB/DinJ"/>
</dbReference>
<dbReference type="NCBIfam" id="TIGR02384">
    <property type="entry name" value="RelB_DinJ"/>
    <property type="match status" value="1"/>
</dbReference>
<dbReference type="EMBL" id="JAKNHJ010000005">
    <property type="protein sequence ID" value="MCG4617596.1"/>
    <property type="molecule type" value="Genomic_DNA"/>
</dbReference>
<dbReference type="GO" id="GO:0006355">
    <property type="term" value="P:regulation of DNA-templated transcription"/>
    <property type="evidence" value="ECO:0007669"/>
    <property type="project" value="InterPro"/>
</dbReference>
<comment type="caution">
    <text evidence="1">The sequence shown here is derived from an EMBL/GenBank/DDBJ whole genome shotgun (WGS) entry which is preliminary data.</text>
</comment>
<accession>A0AAJ1BBI7</accession>
<dbReference type="AlphaFoldDB" id="A0AAJ1BBI7"/>
<sequence length="105" mass="11717">MKYTDNNYKQGGYIMKSATSNVNFKLDTDVKESMEDACKAMGLTLTAAFTIFAKKVGTERRIPFEVAAPVSDYARALHRDSAAYRAGQLDTVSLEELMSRYGMEN</sequence>
<dbReference type="Proteomes" id="UP001200537">
    <property type="component" value="Unassembled WGS sequence"/>
</dbReference>
<name>A0AAJ1BBI7_9ACTO</name>
<protein>
    <submittedName>
        <fullName evidence="1">Type II toxin-antitoxin system RelB/DinJ family antitoxin</fullName>
    </submittedName>
</protein>
<reference evidence="1" key="1">
    <citation type="submission" date="2022-01" db="EMBL/GenBank/DDBJ databases">
        <title>Collection of gut derived symbiotic bacterial strains cultured from healthy donors.</title>
        <authorList>
            <person name="Lin H."/>
            <person name="Kohout C."/>
            <person name="Waligurski E."/>
            <person name="Pamer E.G."/>
        </authorList>
    </citation>
    <scope>NUCLEOTIDE SEQUENCE</scope>
    <source>
        <strain evidence="1">DFI.7.46</strain>
    </source>
</reference>
<dbReference type="Gene3D" id="1.10.1220.10">
    <property type="entry name" value="Met repressor-like"/>
    <property type="match status" value="1"/>
</dbReference>
<evidence type="ECO:0000313" key="1">
    <source>
        <dbReference type="EMBL" id="MCG4617596.1"/>
    </source>
</evidence>
<organism evidence="1 2">
    <name type="scientific">Varibaculum cambriense</name>
    <dbReference type="NCBI Taxonomy" id="184870"/>
    <lineage>
        <taxon>Bacteria</taxon>
        <taxon>Bacillati</taxon>
        <taxon>Actinomycetota</taxon>
        <taxon>Actinomycetes</taxon>
        <taxon>Actinomycetales</taxon>
        <taxon>Actinomycetaceae</taxon>
        <taxon>Varibaculum</taxon>
    </lineage>
</organism>
<dbReference type="Pfam" id="PF04221">
    <property type="entry name" value="RelB"/>
    <property type="match status" value="1"/>
</dbReference>
<gene>
    <name evidence="1" type="ORF">L0M99_03665</name>
</gene>
<proteinExistence type="predicted"/>
<dbReference type="RefSeq" id="WP_238127807.1">
    <property type="nucleotide sequence ID" value="NZ_JAGZVZ010000015.1"/>
</dbReference>